<accession>A0A1L9T3Y4</accession>
<keyword evidence="2" id="KW-1185">Reference proteome</keyword>
<dbReference type="GeneID" id="63764090"/>
<sequence>MTIVLQYFSITSRPYHTVPYEVYISPIEIRSVKHHYQSTTETTGLSTPHNSRLFFLARHVHTPDSLIRLSRETPNCRIRLSSPRHPAWHSLAEVWAQSPRLAICWRGQRRSLGSLADRACLFFPANKRAGAPHVCAFVYLSRCLTAWSLHISCQGSAGIQSLHTYSHTRMTETSAEKGLMLGS</sequence>
<dbReference type="EMBL" id="KV878595">
    <property type="protein sequence ID" value="OJJ54164.1"/>
    <property type="molecule type" value="Genomic_DNA"/>
</dbReference>
<dbReference type="RefSeq" id="XP_040697970.1">
    <property type="nucleotide sequence ID" value="XM_040848017.1"/>
</dbReference>
<dbReference type="Proteomes" id="UP000184356">
    <property type="component" value="Unassembled WGS sequence"/>
</dbReference>
<organism evidence="1 2">
    <name type="scientific">Aspergillus sydowii CBS 593.65</name>
    <dbReference type="NCBI Taxonomy" id="1036612"/>
    <lineage>
        <taxon>Eukaryota</taxon>
        <taxon>Fungi</taxon>
        <taxon>Dikarya</taxon>
        <taxon>Ascomycota</taxon>
        <taxon>Pezizomycotina</taxon>
        <taxon>Eurotiomycetes</taxon>
        <taxon>Eurotiomycetidae</taxon>
        <taxon>Eurotiales</taxon>
        <taxon>Aspergillaceae</taxon>
        <taxon>Aspergillus</taxon>
        <taxon>Aspergillus subgen. Nidulantes</taxon>
    </lineage>
</organism>
<dbReference type="AlphaFoldDB" id="A0A1L9T3Y4"/>
<proteinExistence type="predicted"/>
<reference evidence="2" key="1">
    <citation type="journal article" date="2017" name="Genome Biol.">
        <title>Comparative genomics reveals high biological diversity and specific adaptations in the industrially and medically important fungal genus Aspergillus.</title>
        <authorList>
            <person name="de Vries R.P."/>
            <person name="Riley R."/>
            <person name="Wiebenga A."/>
            <person name="Aguilar-Osorio G."/>
            <person name="Amillis S."/>
            <person name="Uchima C.A."/>
            <person name="Anderluh G."/>
            <person name="Asadollahi M."/>
            <person name="Askin M."/>
            <person name="Barry K."/>
            <person name="Battaglia E."/>
            <person name="Bayram O."/>
            <person name="Benocci T."/>
            <person name="Braus-Stromeyer S.A."/>
            <person name="Caldana C."/>
            <person name="Canovas D."/>
            <person name="Cerqueira G.C."/>
            <person name="Chen F."/>
            <person name="Chen W."/>
            <person name="Choi C."/>
            <person name="Clum A."/>
            <person name="Dos Santos R.A."/>
            <person name="Damasio A.R."/>
            <person name="Diallinas G."/>
            <person name="Emri T."/>
            <person name="Fekete E."/>
            <person name="Flipphi M."/>
            <person name="Freyberg S."/>
            <person name="Gallo A."/>
            <person name="Gournas C."/>
            <person name="Habgood R."/>
            <person name="Hainaut M."/>
            <person name="Harispe M.L."/>
            <person name="Henrissat B."/>
            <person name="Hilden K.S."/>
            <person name="Hope R."/>
            <person name="Hossain A."/>
            <person name="Karabika E."/>
            <person name="Karaffa L."/>
            <person name="Karanyi Z."/>
            <person name="Krasevec N."/>
            <person name="Kuo A."/>
            <person name="Kusch H."/>
            <person name="LaButti K."/>
            <person name="Lagendijk E.L."/>
            <person name="Lapidus A."/>
            <person name="Levasseur A."/>
            <person name="Lindquist E."/>
            <person name="Lipzen A."/>
            <person name="Logrieco A.F."/>
            <person name="MacCabe A."/>
            <person name="Maekelae M.R."/>
            <person name="Malavazi I."/>
            <person name="Melin P."/>
            <person name="Meyer V."/>
            <person name="Mielnichuk N."/>
            <person name="Miskei M."/>
            <person name="Molnar A.P."/>
            <person name="Mule G."/>
            <person name="Ngan C.Y."/>
            <person name="Orejas M."/>
            <person name="Orosz E."/>
            <person name="Ouedraogo J.P."/>
            <person name="Overkamp K.M."/>
            <person name="Park H.-S."/>
            <person name="Perrone G."/>
            <person name="Piumi F."/>
            <person name="Punt P.J."/>
            <person name="Ram A.F."/>
            <person name="Ramon A."/>
            <person name="Rauscher S."/>
            <person name="Record E."/>
            <person name="Riano-Pachon D.M."/>
            <person name="Robert V."/>
            <person name="Roehrig J."/>
            <person name="Ruller R."/>
            <person name="Salamov A."/>
            <person name="Salih N.S."/>
            <person name="Samson R.A."/>
            <person name="Sandor E."/>
            <person name="Sanguinetti M."/>
            <person name="Schuetze T."/>
            <person name="Sepcic K."/>
            <person name="Shelest E."/>
            <person name="Sherlock G."/>
            <person name="Sophianopoulou V."/>
            <person name="Squina F.M."/>
            <person name="Sun H."/>
            <person name="Susca A."/>
            <person name="Todd R.B."/>
            <person name="Tsang A."/>
            <person name="Unkles S.E."/>
            <person name="van de Wiele N."/>
            <person name="van Rossen-Uffink D."/>
            <person name="Oliveira J.V."/>
            <person name="Vesth T.C."/>
            <person name="Visser J."/>
            <person name="Yu J.-H."/>
            <person name="Zhou M."/>
            <person name="Andersen M.R."/>
            <person name="Archer D.B."/>
            <person name="Baker S.E."/>
            <person name="Benoit I."/>
            <person name="Brakhage A.A."/>
            <person name="Braus G.H."/>
            <person name="Fischer R."/>
            <person name="Frisvad J.C."/>
            <person name="Goldman G.H."/>
            <person name="Houbraken J."/>
            <person name="Oakley B."/>
            <person name="Pocsi I."/>
            <person name="Scazzocchio C."/>
            <person name="Seiboth B."/>
            <person name="vanKuyk P.A."/>
            <person name="Wortman J."/>
            <person name="Dyer P.S."/>
            <person name="Grigoriev I.V."/>
        </authorList>
    </citation>
    <scope>NUCLEOTIDE SEQUENCE [LARGE SCALE GENOMIC DNA]</scope>
    <source>
        <strain evidence="2">CBS 593.65</strain>
    </source>
</reference>
<protein>
    <submittedName>
        <fullName evidence="1">Uncharacterized protein</fullName>
    </submittedName>
</protein>
<evidence type="ECO:0000313" key="2">
    <source>
        <dbReference type="Proteomes" id="UP000184356"/>
    </source>
</evidence>
<gene>
    <name evidence="1" type="ORF">ASPSYDRAFT_50197</name>
</gene>
<name>A0A1L9T3Y4_9EURO</name>
<evidence type="ECO:0000313" key="1">
    <source>
        <dbReference type="EMBL" id="OJJ54164.1"/>
    </source>
</evidence>
<dbReference type="VEuPathDB" id="FungiDB:ASPSYDRAFT_50197"/>